<evidence type="ECO:0000313" key="9">
    <source>
        <dbReference type="EMBL" id="MCC3144521.1"/>
    </source>
</evidence>
<comment type="similarity">
    <text evidence="2">Belongs to the outer membrane factor (OMF) (TC 1.B.17) family.</text>
</comment>
<comment type="caution">
    <text evidence="9">The sequence shown here is derived from an EMBL/GenBank/DDBJ whole genome shotgun (WGS) entry which is preliminary data.</text>
</comment>
<evidence type="ECO:0000256" key="7">
    <source>
        <dbReference type="ARBA" id="ARBA00023237"/>
    </source>
</evidence>
<dbReference type="GO" id="GO:0009279">
    <property type="term" value="C:cell outer membrane"/>
    <property type="evidence" value="ECO:0007669"/>
    <property type="project" value="UniProtKB-SubCell"/>
</dbReference>
<feature type="coiled-coil region" evidence="8">
    <location>
        <begin position="354"/>
        <end position="413"/>
    </location>
</feature>
<accession>A0AAW4WX57</accession>
<keyword evidence="7" id="KW-0998">Cell outer membrane</keyword>
<dbReference type="PANTHER" id="PTHR30026">
    <property type="entry name" value="OUTER MEMBRANE PROTEIN TOLC"/>
    <property type="match status" value="1"/>
</dbReference>
<dbReference type="Gene3D" id="1.20.1600.10">
    <property type="entry name" value="Outer membrane efflux proteins (OEP)"/>
    <property type="match status" value="1"/>
</dbReference>
<evidence type="ECO:0000256" key="6">
    <source>
        <dbReference type="ARBA" id="ARBA00023136"/>
    </source>
</evidence>
<comment type="subcellular location">
    <subcellularLocation>
        <location evidence="1">Cell outer membrane</location>
    </subcellularLocation>
</comment>
<dbReference type="SUPFAM" id="SSF56954">
    <property type="entry name" value="Outer membrane efflux proteins (OEP)"/>
    <property type="match status" value="1"/>
</dbReference>
<evidence type="ECO:0000256" key="3">
    <source>
        <dbReference type="ARBA" id="ARBA00022448"/>
    </source>
</evidence>
<keyword evidence="10" id="KW-1185">Reference proteome</keyword>
<feature type="coiled-coil region" evidence="8">
    <location>
        <begin position="32"/>
        <end position="69"/>
    </location>
</feature>
<evidence type="ECO:0000313" key="10">
    <source>
        <dbReference type="Proteomes" id="UP001199296"/>
    </source>
</evidence>
<dbReference type="PANTHER" id="PTHR30026:SF20">
    <property type="entry name" value="OUTER MEMBRANE PROTEIN TOLC"/>
    <property type="match status" value="1"/>
</dbReference>
<keyword evidence="8" id="KW-0175">Coiled coil</keyword>
<keyword evidence="3" id="KW-0813">Transport</keyword>
<reference evidence="9 10" key="1">
    <citation type="submission" date="2021-10" db="EMBL/GenBank/DDBJ databases">
        <authorList>
            <person name="Grouzdev D.S."/>
            <person name="Pantiukh K.S."/>
            <person name="Krutkina M.S."/>
        </authorList>
    </citation>
    <scope>NUCLEOTIDE SEQUENCE [LARGE SCALE GENOMIC DNA]</scope>
    <source>
        <strain evidence="9 10">Z-7514</strain>
    </source>
</reference>
<keyword evidence="5" id="KW-0812">Transmembrane</keyword>
<dbReference type="Pfam" id="PF02321">
    <property type="entry name" value="OEP"/>
    <property type="match status" value="1"/>
</dbReference>
<protein>
    <submittedName>
        <fullName evidence="9">TolC family protein</fullName>
    </submittedName>
</protein>
<evidence type="ECO:0000256" key="2">
    <source>
        <dbReference type="ARBA" id="ARBA00007613"/>
    </source>
</evidence>
<evidence type="ECO:0000256" key="5">
    <source>
        <dbReference type="ARBA" id="ARBA00022692"/>
    </source>
</evidence>
<name>A0AAW4WX57_9FIRM</name>
<dbReference type="InterPro" id="IPR051906">
    <property type="entry name" value="TolC-like"/>
</dbReference>
<proteinExistence type="inferred from homology"/>
<organism evidence="9 10">
    <name type="scientific">Halanaerobium polyolivorans</name>
    <dbReference type="NCBI Taxonomy" id="2886943"/>
    <lineage>
        <taxon>Bacteria</taxon>
        <taxon>Bacillati</taxon>
        <taxon>Bacillota</taxon>
        <taxon>Clostridia</taxon>
        <taxon>Halanaerobiales</taxon>
        <taxon>Halanaerobiaceae</taxon>
        <taxon>Halanaerobium</taxon>
    </lineage>
</organism>
<keyword evidence="6" id="KW-0472">Membrane</keyword>
<dbReference type="Proteomes" id="UP001199296">
    <property type="component" value="Unassembled WGS sequence"/>
</dbReference>
<dbReference type="AlphaFoldDB" id="A0AAW4WX57"/>
<evidence type="ECO:0000256" key="4">
    <source>
        <dbReference type="ARBA" id="ARBA00022452"/>
    </source>
</evidence>
<dbReference type="GO" id="GO:0015288">
    <property type="term" value="F:porin activity"/>
    <property type="evidence" value="ECO:0007669"/>
    <property type="project" value="TreeGrafter"/>
</dbReference>
<evidence type="ECO:0000256" key="1">
    <source>
        <dbReference type="ARBA" id="ARBA00004442"/>
    </source>
</evidence>
<dbReference type="GO" id="GO:1990281">
    <property type="term" value="C:efflux pump complex"/>
    <property type="evidence" value="ECO:0007669"/>
    <property type="project" value="TreeGrafter"/>
</dbReference>
<dbReference type="InterPro" id="IPR003423">
    <property type="entry name" value="OMP_efflux"/>
</dbReference>
<evidence type="ECO:0000256" key="8">
    <source>
        <dbReference type="SAM" id="Coils"/>
    </source>
</evidence>
<keyword evidence="4" id="KW-1134">Transmembrane beta strand</keyword>
<dbReference type="EMBL" id="JAJFAT010000004">
    <property type="protein sequence ID" value="MCC3144521.1"/>
    <property type="molecule type" value="Genomic_DNA"/>
</dbReference>
<gene>
    <name evidence="9" type="ORF">LJ207_04185</name>
</gene>
<sequence>MLKNKIIRAVLILLIIFSSLFFAYENLKAAQILELDTALELALKNNRNLEAAKNKVIQAEKQSQAAKSIMNSKLFAESAWQSEELNQSGDFIASLNYQKLLAQSKGTKAILEQAELELLIAKLIFDKNREEVLHNLIKQYYAILSINEKIASQKVIIEEAESLYADAKARYKDGLLTEAGLLELEINLDKSLEVLNSLKNEQQRSKEHLARLTAYDGIDFEVRPPEKEFVLRETEEELLAKALNNRSDYLTQGLEREILKSEIEYLDSEKRANLNLRGEYLFADGRIEATFNDNYQLSLKGSFDTIDKELVDRDILQSQEAIKLVDNLSEESEWKVTASISYEFSDGGRKKAESEALAAAYNALHLKMEDLEAEFKIEIKHLENKIREAEEKLLTAEKNLEKSRLEYQSSKNRFEQGAINQSELTSSQRLFRESEDNKIKADYNLSLTKLELLAYLEIIYQENFAQQSGGDR</sequence>
<dbReference type="GO" id="GO:0015562">
    <property type="term" value="F:efflux transmembrane transporter activity"/>
    <property type="evidence" value="ECO:0007669"/>
    <property type="project" value="InterPro"/>
</dbReference>
<dbReference type="RefSeq" id="WP_229344355.1">
    <property type="nucleotide sequence ID" value="NZ_JAJFAT010000004.1"/>
</dbReference>